<feature type="region of interest" description="Disordered" evidence="1">
    <location>
        <begin position="1"/>
        <end position="25"/>
    </location>
</feature>
<dbReference type="EMBL" id="HBKN01041511">
    <property type="protein sequence ID" value="CAE2329735.1"/>
    <property type="molecule type" value="Transcribed_RNA"/>
</dbReference>
<organism evidence="2">
    <name type="scientific">Guillardia theta</name>
    <name type="common">Cryptophyte</name>
    <name type="synonym">Cryptomonas phi</name>
    <dbReference type="NCBI Taxonomy" id="55529"/>
    <lineage>
        <taxon>Eukaryota</taxon>
        <taxon>Cryptophyceae</taxon>
        <taxon>Pyrenomonadales</taxon>
        <taxon>Geminigeraceae</taxon>
        <taxon>Guillardia</taxon>
    </lineage>
</organism>
<dbReference type="EMBL" id="HBKN01041523">
    <property type="protein sequence ID" value="CAE2329753.1"/>
    <property type="molecule type" value="Transcribed_RNA"/>
</dbReference>
<name>A0A6U6CKV5_GUITH</name>
<feature type="region of interest" description="Disordered" evidence="1">
    <location>
        <begin position="98"/>
        <end position="125"/>
    </location>
</feature>
<feature type="compositionally biased region" description="Basic residues" evidence="1">
    <location>
        <begin position="100"/>
        <end position="112"/>
    </location>
</feature>
<evidence type="ECO:0000313" key="3">
    <source>
        <dbReference type="EMBL" id="CAE2329753.1"/>
    </source>
</evidence>
<evidence type="ECO:0000313" key="2">
    <source>
        <dbReference type="EMBL" id="CAE2329735.1"/>
    </source>
</evidence>
<protein>
    <submittedName>
        <fullName evidence="2">Uncharacterized protein</fullName>
    </submittedName>
</protein>
<reference evidence="2" key="1">
    <citation type="submission" date="2021-01" db="EMBL/GenBank/DDBJ databases">
        <authorList>
            <person name="Corre E."/>
            <person name="Pelletier E."/>
            <person name="Niang G."/>
            <person name="Scheremetjew M."/>
            <person name="Finn R."/>
            <person name="Kale V."/>
            <person name="Holt S."/>
            <person name="Cochrane G."/>
            <person name="Meng A."/>
            <person name="Brown T."/>
            <person name="Cohen L."/>
        </authorList>
    </citation>
    <scope>NUCLEOTIDE SEQUENCE</scope>
    <source>
        <strain evidence="2">CCMP 2712</strain>
    </source>
</reference>
<sequence length="153" mass="17339">MDEKDKPVVNFANRGKYGGNWDGTKKSDPEGLIQSYVLRVEEKNRLAESEWKKIEEAKKAKALADEKVRQRTRRRMVKIRFLRQPNARRNGIGQASIATRTRRARGSRRWRGHVGSGTQAMAATDGLVLPAAEGEREEAEPTAWYCHVPPPPC</sequence>
<evidence type="ECO:0000256" key="1">
    <source>
        <dbReference type="SAM" id="MobiDB-lite"/>
    </source>
</evidence>
<gene>
    <name evidence="2" type="ORF">GTHE00462_LOCUS32438</name>
    <name evidence="3" type="ORF">GTHE00462_LOCUS32450</name>
</gene>
<dbReference type="AlphaFoldDB" id="A0A6U6CKV5"/>
<accession>A0A6U6CKV5</accession>
<proteinExistence type="predicted"/>